<dbReference type="EMBL" id="CP051774">
    <property type="protein sequence ID" value="QJE95242.1"/>
    <property type="molecule type" value="Genomic_DNA"/>
</dbReference>
<name>A0A858RES3_9BACT</name>
<dbReference type="AlphaFoldDB" id="A0A858RES3"/>
<accession>A0A858RES3</accession>
<sequence length="96" mass="10777">MTATATPTLQLSPAAMEDWLATSAREFARLKYEAHVKELDELDTLDIATVAAFLNWPVTRVAKKLPVVELGPRSRRIRRSDYLALLAKNTKQPKKA</sequence>
<dbReference type="RefSeq" id="WP_169453482.1">
    <property type="nucleotide sequence ID" value="NZ_CP051774.1"/>
</dbReference>
<gene>
    <name evidence="1" type="ORF">HHL09_05450</name>
</gene>
<evidence type="ECO:0000313" key="2">
    <source>
        <dbReference type="Proteomes" id="UP000501812"/>
    </source>
</evidence>
<organism evidence="1 2">
    <name type="scientific">Luteolibacter luteus</name>
    <dbReference type="NCBI Taxonomy" id="2728835"/>
    <lineage>
        <taxon>Bacteria</taxon>
        <taxon>Pseudomonadati</taxon>
        <taxon>Verrucomicrobiota</taxon>
        <taxon>Verrucomicrobiia</taxon>
        <taxon>Verrucomicrobiales</taxon>
        <taxon>Verrucomicrobiaceae</taxon>
        <taxon>Luteolibacter</taxon>
    </lineage>
</organism>
<reference evidence="1 2" key="1">
    <citation type="submission" date="2020-04" db="EMBL/GenBank/DDBJ databases">
        <title>Luteolibacter sp. G-1-1-1 isolated from soil.</title>
        <authorList>
            <person name="Dahal R.H."/>
        </authorList>
    </citation>
    <scope>NUCLEOTIDE SEQUENCE [LARGE SCALE GENOMIC DNA]</scope>
    <source>
        <strain evidence="1 2">G-1-1-1</strain>
    </source>
</reference>
<proteinExistence type="predicted"/>
<protein>
    <submittedName>
        <fullName evidence="1">Uncharacterized protein</fullName>
    </submittedName>
</protein>
<dbReference type="Proteomes" id="UP000501812">
    <property type="component" value="Chromosome"/>
</dbReference>
<dbReference type="KEGG" id="luo:HHL09_05450"/>
<evidence type="ECO:0000313" key="1">
    <source>
        <dbReference type="EMBL" id="QJE95242.1"/>
    </source>
</evidence>
<keyword evidence="2" id="KW-1185">Reference proteome</keyword>